<comment type="similarity">
    <text evidence="2">Belongs to the enoyl-CoA hydratase/isomerase family.</text>
</comment>
<sequence length="269" mass="27398">MTDGSGTDGAEPVRFSVENGVAHITFNRPDAGNAIDLPMARALADIANRCQSDAAIRCVVLTGSGRLFCAGGDIGAFRAAGDDVEAMLLDLAGTLHVAVARFARMAKPLLTLVNGPAAGAGLSLAIAGDVVLCGASAHFTAAYGGIGLTPDGGMSWLLPRLIGLRKAQEMILTNRRVKADEAERIGLVTRTVGDDALAAEGAAIAQSLARAATGAVGAARALLRDTFQTSLETQLESEALSISHAGASAEGREGVAAYFAKRPPDFIGG</sequence>
<dbReference type="InterPro" id="IPR001753">
    <property type="entry name" value="Enoyl-CoA_hydra/iso"/>
</dbReference>
<dbReference type="CDD" id="cd06558">
    <property type="entry name" value="crotonase-like"/>
    <property type="match status" value="1"/>
</dbReference>
<evidence type="ECO:0000256" key="4">
    <source>
        <dbReference type="ARBA" id="ARBA00023235"/>
    </source>
</evidence>
<dbReference type="Gene3D" id="1.10.12.10">
    <property type="entry name" value="Lyase 2-enoyl-coa Hydratase, Chain A, domain 2"/>
    <property type="match status" value="1"/>
</dbReference>
<evidence type="ECO:0000256" key="3">
    <source>
        <dbReference type="ARBA" id="ARBA00023140"/>
    </source>
</evidence>
<gene>
    <name evidence="5" type="ORF">RLDS_04940</name>
</gene>
<dbReference type="GO" id="GO:0004165">
    <property type="term" value="F:delta(3)-delta(2)-enoyl-CoA isomerase activity"/>
    <property type="evidence" value="ECO:0007669"/>
    <property type="project" value="UniProtKB-ARBA"/>
</dbReference>
<dbReference type="Gene3D" id="3.90.226.10">
    <property type="entry name" value="2-enoyl-CoA Hydratase, Chain A, domain 1"/>
    <property type="match status" value="1"/>
</dbReference>
<organism evidence="5 6">
    <name type="scientific">Sphingobium lactosutens DS20</name>
    <dbReference type="NCBI Taxonomy" id="1331060"/>
    <lineage>
        <taxon>Bacteria</taxon>
        <taxon>Pseudomonadati</taxon>
        <taxon>Pseudomonadota</taxon>
        <taxon>Alphaproteobacteria</taxon>
        <taxon>Sphingomonadales</taxon>
        <taxon>Sphingomonadaceae</taxon>
        <taxon>Sphingobium</taxon>
    </lineage>
</organism>
<evidence type="ECO:0000313" key="5">
    <source>
        <dbReference type="EMBL" id="EQB17303.1"/>
    </source>
</evidence>
<keyword evidence="3" id="KW-0576">Peroxisome</keyword>
<dbReference type="SUPFAM" id="SSF52096">
    <property type="entry name" value="ClpP/crotonase"/>
    <property type="match status" value="1"/>
</dbReference>
<dbReference type="Proteomes" id="UP000015531">
    <property type="component" value="Unassembled WGS sequence"/>
</dbReference>
<dbReference type="PATRIC" id="fig|1331060.3.peg.916"/>
<protein>
    <recommendedName>
        <fullName evidence="7">Enoyl-CoA hydratase</fullName>
    </recommendedName>
</protein>
<keyword evidence="4" id="KW-0413">Isomerase</keyword>
<dbReference type="PANTHER" id="PTHR43684:SF1">
    <property type="entry name" value="ENOYL-COA DELTA ISOMERASE 2"/>
    <property type="match status" value="1"/>
</dbReference>
<evidence type="ECO:0000256" key="1">
    <source>
        <dbReference type="ARBA" id="ARBA00004275"/>
    </source>
</evidence>
<comment type="subcellular location">
    <subcellularLocation>
        <location evidence="1">Peroxisome</location>
    </subcellularLocation>
</comment>
<dbReference type="PANTHER" id="PTHR43684">
    <property type="match status" value="1"/>
</dbReference>
<dbReference type="Pfam" id="PF00378">
    <property type="entry name" value="ECH_1"/>
    <property type="match status" value="1"/>
</dbReference>
<name>T0HZ29_9SPHN</name>
<dbReference type="EMBL" id="ATDP01000071">
    <property type="protein sequence ID" value="EQB17303.1"/>
    <property type="molecule type" value="Genomic_DNA"/>
</dbReference>
<proteinExistence type="inferred from homology"/>
<dbReference type="RefSeq" id="WP_021224839.1">
    <property type="nucleotide sequence ID" value="NZ_ATDP01000071.1"/>
</dbReference>
<evidence type="ECO:0008006" key="7">
    <source>
        <dbReference type="Google" id="ProtNLM"/>
    </source>
</evidence>
<accession>T0HZ29</accession>
<dbReference type="InterPro" id="IPR051053">
    <property type="entry name" value="ECH/Chromodomain_protein"/>
</dbReference>
<evidence type="ECO:0000313" key="6">
    <source>
        <dbReference type="Proteomes" id="UP000015531"/>
    </source>
</evidence>
<dbReference type="InterPro" id="IPR029045">
    <property type="entry name" value="ClpP/crotonase-like_dom_sf"/>
</dbReference>
<reference evidence="5 6" key="1">
    <citation type="journal article" date="2013" name="Genome Announc.">
        <title>Draft Genome Sequence of Sphingobium lactosutens Strain DS20T, Isolated from a Hexachlorocyclohexane Dumpsite.</title>
        <authorList>
            <person name="Kumar R."/>
            <person name="Dwivedi V."/>
            <person name="Negi V."/>
            <person name="Khurana J.P."/>
            <person name="Lal R."/>
        </authorList>
    </citation>
    <scope>NUCLEOTIDE SEQUENCE [LARGE SCALE GENOMIC DNA]</scope>
    <source>
        <strain evidence="5 6">DS20</strain>
    </source>
</reference>
<dbReference type="InterPro" id="IPR014748">
    <property type="entry name" value="Enoyl-CoA_hydra_C"/>
</dbReference>
<dbReference type="AlphaFoldDB" id="T0HZ29"/>
<keyword evidence="6" id="KW-1185">Reference proteome</keyword>
<dbReference type="eggNOG" id="COG1024">
    <property type="taxonomic scope" value="Bacteria"/>
</dbReference>
<comment type="caution">
    <text evidence="5">The sequence shown here is derived from an EMBL/GenBank/DDBJ whole genome shotgun (WGS) entry which is preliminary data.</text>
</comment>
<evidence type="ECO:0000256" key="2">
    <source>
        <dbReference type="ARBA" id="ARBA00005254"/>
    </source>
</evidence>
<dbReference type="OrthoDB" id="9781757at2"/>